<dbReference type="InterPro" id="IPR013517">
    <property type="entry name" value="FG-GAP"/>
</dbReference>
<evidence type="ECO:0000313" key="7">
    <source>
        <dbReference type="Proteomes" id="UP000410492"/>
    </source>
</evidence>
<reference evidence="6 7" key="1">
    <citation type="submission" date="2019-01" db="EMBL/GenBank/DDBJ databases">
        <authorList>
            <person name="Sayadi A."/>
        </authorList>
    </citation>
    <scope>NUCLEOTIDE SEQUENCE [LARGE SCALE GENOMIC DNA]</scope>
</reference>
<keyword evidence="5" id="KW-0130">Cell adhesion</keyword>
<evidence type="ECO:0000256" key="1">
    <source>
        <dbReference type="ARBA" id="ARBA00022729"/>
    </source>
</evidence>
<proteinExistence type="inferred from homology"/>
<gene>
    <name evidence="6" type="ORF">CALMAC_LOCUS16738</name>
</gene>
<keyword evidence="5" id="KW-0401">Integrin</keyword>
<comment type="subcellular location">
    <subcellularLocation>
        <location evidence="5">Membrane</location>
        <topology evidence="5">Single-pass type I membrane protein</topology>
    </subcellularLocation>
</comment>
<dbReference type="SUPFAM" id="SSF69318">
    <property type="entry name" value="Integrin alpha N-terminal domain"/>
    <property type="match status" value="1"/>
</dbReference>
<dbReference type="Pfam" id="PF01839">
    <property type="entry name" value="FG-GAP"/>
    <property type="match status" value="1"/>
</dbReference>
<accession>A0A653DDR7</accession>
<dbReference type="InterPro" id="IPR013519">
    <property type="entry name" value="Int_alpha_beta-p"/>
</dbReference>
<dbReference type="PRINTS" id="PR01185">
    <property type="entry name" value="INTEGRINA"/>
</dbReference>
<dbReference type="GO" id="GO:0005178">
    <property type="term" value="F:integrin binding"/>
    <property type="evidence" value="ECO:0007669"/>
    <property type="project" value="TreeGrafter"/>
</dbReference>
<dbReference type="GO" id="GO:0009897">
    <property type="term" value="C:external side of plasma membrane"/>
    <property type="evidence" value="ECO:0007669"/>
    <property type="project" value="TreeGrafter"/>
</dbReference>
<evidence type="ECO:0000313" key="6">
    <source>
        <dbReference type="EMBL" id="VEN58355.1"/>
    </source>
</evidence>
<keyword evidence="7" id="KW-1185">Reference proteome</keyword>
<feature type="repeat" description="FG-GAP" evidence="4">
    <location>
        <begin position="6"/>
        <end position="63"/>
    </location>
</feature>
<dbReference type="PROSITE" id="PS51470">
    <property type="entry name" value="FG_GAP"/>
    <property type="match status" value="1"/>
</dbReference>
<dbReference type="GO" id="GO:0008305">
    <property type="term" value="C:integrin complex"/>
    <property type="evidence" value="ECO:0007669"/>
    <property type="project" value="InterPro"/>
</dbReference>
<evidence type="ECO:0000256" key="4">
    <source>
        <dbReference type="PROSITE-ProRule" id="PRU00803"/>
    </source>
</evidence>
<comment type="similarity">
    <text evidence="5">Belongs to the integrin alpha chain family.</text>
</comment>
<evidence type="ECO:0000256" key="3">
    <source>
        <dbReference type="ARBA" id="ARBA00023180"/>
    </source>
</evidence>
<feature type="non-terminal residue" evidence="6">
    <location>
        <position position="256"/>
    </location>
</feature>
<dbReference type="GO" id="GO:0007229">
    <property type="term" value="P:integrin-mediated signaling pathway"/>
    <property type="evidence" value="ECO:0007669"/>
    <property type="project" value="UniProtKB-KW"/>
</dbReference>
<dbReference type="EMBL" id="CAACVG010011569">
    <property type="protein sequence ID" value="VEN58355.1"/>
    <property type="molecule type" value="Genomic_DNA"/>
</dbReference>
<keyword evidence="1" id="KW-0732">Signal</keyword>
<organism evidence="6 7">
    <name type="scientific">Callosobruchus maculatus</name>
    <name type="common">Southern cowpea weevil</name>
    <name type="synonym">Pulse bruchid</name>
    <dbReference type="NCBI Taxonomy" id="64391"/>
    <lineage>
        <taxon>Eukaryota</taxon>
        <taxon>Metazoa</taxon>
        <taxon>Ecdysozoa</taxon>
        <taxon>Arthropoda</taxon>
        <taxon>Hexapoda</taxon>
        <taxon>Insecta</taxon>
        <taxon>Pterygota</taxon>
        <taxon>Neoptera</taxon>
        <taxon>Endopterygota</taxon>
        <taxon>Coleoptera</taxon>
        <taxon>Polyphaga</taxon>
        <taxon>Cucujiformia</taxon>
        <taxon>Chrysomeloidea</taxon>
        <taxon>Chrysomelidae</taxon>
        <taxon>Bruchinae</taxon>
        <taxon>Bruchini</taxon>
        <taxon>Callosobruchus</taxon>
    </lineage>
</organism>
<evidence type="ECO:0008006" key="8">
    <source>
        <dbReference type="Google" id="ProtNLM"/>
    </source>
</evidence>
<dbReference type="GO" id="GO:0007160">
    <property type="term" value="P:cell-matrix adhesion"/>
    <property type="evidence" value="ECO:0007669"/>
    <property type="project" value="TreeGrafter"/>
</dbReference>
<evidence type="ECO:0000256" key="2">
    <source>
        <dbReference type="ARBA" id="ARBA00022737"/>
    </source>
</evidence>
<dbReference type="AlphaFoldDB" id="A0A653DDR7"/>
<keyword evidence="5" id="KW-0675">Receptor</keyword>
<dbReference type="InterPro" id="IPR000413">
    <property type="entry name" value="Integrin_alpha"/>
</dbReference>
<dbReference type="GO" id="GO:0033627">
    <property type="term" value="P:cell adhesion mediated by integrin"/>
    <property type="evidence" value="ECO:0007669"/>
    <property type="project" value="TreeGrafter"/>
</dbReference>
<dbReference type="Gene3D" id="2.130.10.130">
    <property type="entry name" value="Integrin alpha, N-terminal"/>
    <property type="match status" value="1"/>
</dbReference>
<name>A0A653DDR7_CALMS</name>
<keyword evidence="2" id="KW-0677">Repeat</keyword>
<dbReference type="OrthoDB" id="5317514at2759"/>
<sequence>MTRSYHVKLTGSRKTAARFGTAISQLGDIDLDGYQDIAISAPFEDDGVGAVYIYRGSAKGIQSVYSQRLSPSNFEGNFGNVRGFGLGISRGNDIDGNGHNDLAVGAFKSAQVFVIKTRSIVEYQLSLDTNASSINNAPIAINYCVYYTQKGKIKDIRLVNFKIKLNLDYRVNGENVFEHTWVVHLERNSCESTTAVTQPSMIDIQPFRISLSAEPIQTEAIAIGQNKIEKFVPFSHGCGDDNICQTDISLEASSDK</sequence>
<dbReference type="PANTHER" id="PTHR23220">
    <property type="entry name" value="INTEGRIN ALPHA"/>
    <property type="match status" value="1"/>
</dbReference>
<keyword evidence="3" id="KW-0325">Glycoprotein</keyword>
<dbReference type="SMART" id="SM00191">
    <property type="entry name" value="Int_alpha"/>
    <property type="match status" value="2"/>
</dbReference>
<dbReference type="PANTHER" id="PTHR23220:SF83">
    <property type="entry name" value="INTEGRIN ALPHA-PS3-RELATED"/>
    <property type="match status" value="1"/>
</dbReference>
<dbReference type="GO" id="GO:0098609">
    <property type="term" value="P:cell-cell adhesion"/>
    <property type="evidence" value="ECO:0007669"/>
    <property type="project" value="TreeGrafter"/>
</dbReference>
<dbReference type="InterPro" id="IPR028994">
    <property type="entry name" value="Integrin_alpha_N"/>
</dbReference>
<protein>
    <recommendedName>
        <fullName evidence="8">Integrin alpha-2 domain-containing protein</fullName>
    </recommendedName>
</protein>
<evidence type="ECO:0000256" key="5">
    <source>
        <dbReference type="RuleBase" id="RU003762"/>
    </source>
</evidence>
<dbReference type="Proteomes" id="UP000410492">
    <property type="component" value="Unassembled WGS sequence"/>
</dbReference>